<evidence type="ECO:0000313" key="2">
    <source>
        <dbReference type="EMBL" id="KAE8997010.1"/>
    </source>
</evidence>
<dbReference type="Proteomes" id="UP000435112">
    <property type="component" value="Unassembled WGS sequence"/>
</dbReference>
<evidence type="ECO:0000256" key="1">
    <source>
        <dbReference type="SAM" id="MobiDB-lite"/>
    </source>
</evidence>
<feature type="region of interest" description="Disordered" evidence="1">
    <location>
        <begin position="141"/>
        <end position="315"/>
    </location>
</feature>
<dbReference type="EMBL" id="QXFV01001860">
    <property type="protein sequence ID" value="KAE8997010.1"/>
    <property type="molecule type" value="Genomic_DNA"/>
</dbReference>
<evidence type="ECO:0000313" key="4">
    <source>
        <dbReference type="Proteomes" id="UP000429607"/>
    </source>
</evidence>
<dbReference type="EMBL" id="QXFU01001472">
    <property type="protein sequence ID" value="KAE9001704.1"/>
    <property type="molecule type" value="Genomic_DNA"/>
</dbReference>
<evidence type="ECO:0000313" key="5">
    <source>
        <dbReference type="Proteomes" id="UP000435112"/>
    </source>
</evidence>
<dbReference type="OrthoDB" id="129772at2759"/>
<reference evidence="4 5" key="1">
    <citation type="submission" date="2018-09" db="EMBL/GenBank/DDBJ databases">
        <title>Genomic investigation of the strawberry pathogen Phytophthora fragariae indicates pathogenicity is determined by transcriptional variation in three key races.</title>
        <authorList>
            <person name="Adams T.M."/>
            <person name="Armitage A.D."/>
            <person name="Sobczyk M.K."/>
            <person name="Bates H.J."/>
            <person name="Dunwell J.M."/>
            <person name="Nellist C.F."/>
            <person name="Harrison R.J."/>
        </authorList>
    </citation>
    <scope>NUCLEOTIDE SEQUENCE [LARGE SCALE GENOMIC DNA]</scope>
    <source>
        <strain evidence="2 4">SCRP249</strain>
        <strain evidence="3 5">SCRP324</strain>
    </source>
</reference>
<dbReference type="AlphaFoldDB" id="A0A6A3KCD2"/>
<dbReference type="Proteomes" id="UP000429607">
    <property type="component" value="Unassembled WGS sequence"/>
</dbReference>
<organism evidence="3 5">
    <name type="scientific">Phytophthora rubi</name>
    <dbReference type="NCBI Taxonomy" id="129364"/>
    <lineage>
        <taxon>Eukaryota</taxon>
        <taxon>Sar</taxon>
        <taxon>Stramenopiles</taxon>
        <taxon>Oomycota</taxon>
        <taxon>Peronosporomycetes</taxon>
        <taxon>Peronosporales</taxon>
        <taxon>Peronosporaceae</taxon>
        <taxon>Phytophthora</taxon>
    </lineage>
</organism>
<proteinExistence type="predicted"/>
<evidence type="ECO:0000313" key="3">
    <source>
        <dbReference type="EMBL" id="KAE9001704.1"/>
    </source>
</evidence>
<name>A0A6A3KCD2_9STRA</name>
<feature type="compositionally biased region" description="Polar residues" evidence="1">
    <location>
        <begin position="222"/>
        <end position="249"/>
    </location>
</feature>
<feature type="compositionally biased region" description="Basic and acidic residues" evidence="1">
    <location>
        <begin position="172"/>
        <end position="189"/>
    </location>
</feature>
<gene>
    <name evidence="2" type="ORF">PR001_g19703</name>
    <name evidence="3" type="ORF">PR002_g17843</name>
</gene>
<accession>A0A6A3KCD2</accession>
<comment type="caution">
    <text evidence="3">The sequence shown here is derived from an EMBL/GenBank/DDBJ whole genome shotgun (WGS) entry which is preliminary data.</text>
</comment>
<protein>
    <submittedName>
        <fullName evidence="3">Uncharacterized protein</fullName>
    </submittedName>
</protein>
<sequence>MLKLVDYEQQREDAEKTGELVRLDYYIFTTEVRRGIMTSSDMYWLLSMAMGLTVQSMTHPETLPDGMNDKQWTVTIKAAACPAEIRRTSLIVLPGTEVVIHHHSVHVNWPCRSCFAPEHPTKYCRVLAEGITQRQGEHTLKIDEMPPSSNKRAYCAKDQPRTMDQLLQLLNADRRRGRTEEKAGREKQPQRKRTQSPIRRNAFHRGGLPTLPDEWEQHRPSSPDSKATTQQQDRSSTKSKLNHNQNNEKGNGKGDQVTEGEIEGESNGVNSRFNLEPESQAEGTNSGAWRKEEEPVEMADVDMGAPAEELQEIPI</sequence>